<reference evidence="3 4" key="1">
    <citation type="journal article" date="2021" name="BMC Genomics">
        <title>Datura genome reveals duplications of psychoactive alkaloid biosynthetic genes and high mutation rate following tissue culture.</title>
        <authorList>
            <person name="Rajewski A."/>
            <person name="Carter-House D."/>
            <person name="Stajich J."/>
            <person name="Litt A."/>
        </authorList>
    </citation>
    <scope>NUCLEOTIDE SEQUENCE [LARGE SCALE GENOMIC DNA]</scope>
    <source>
        <strain evidence="3">AR-01</strain>
    </source>
</reference>
<evidence type="ECO:0000256" key="1">
    <source>
        <dbReference type="SAM" id="MobiDB-lite"/>
    </source>
</evidence>
<keyword evidence="4" id="KW-1185">Reference proteome</keyword>
<dbReference type="EMBL" id="JACEIK010002348">
    <property type="protein sequence ID" value="MCD9560618.1"/>
    <property type="molecule type" value="Genomic_DNA"/>
</dbReference>
<dbReference type="InterPro" id="IPR046796">
    <property type="entry name" value="Transposase_32_dom"/>
</dbReference>
<evidence type="ECO:0000313" key="4">
    <source>
        <dbReference type="Proteomes" id="UP000823775"/>
    </source>
</evidence>
<gene>
    <name evidence="3" type="ORF">HAX54_019335</name>
</gene>
<feature type="compositionally biased region" description="Basic residues" evidence="1">
    <location>
        <begin position="33"/>
        <end position="46"/>
    </location>
</feature>
<feature type="compositionally biased region" description="Polar residues" evidence="1">
    <location>
        <begin position="11"/>
        <end position="26"/>
    </location>
</feature>
<organism evidence="3 4">
    <name type="scientific">Datura stramonium</name>
    <name type="common">Jimsonweed</name>
    <name type="synonym">Common thornapple</name>
    <dbReference type="NCBI Taxonomy" id="4076"/>
    <lineage>
        <taxon>Eukaryota</taxon>
        <taxon>Viridiplantae</taxon>
        <taxon>Streptophyta</taxon>
        <taxon>Embryophyta</taxon>
        <taxon>Tracheophyta</taxon>
        <taxon>Spermatophyta</taxon>
        <taxon>Magnoliopsida</taxon>
        <taxon>eudicotyledons</taxon>
        <taxon>Gunneridae</taxon>
        <taxon>Pentapetalae</taxon>
        <taxon>asterids</taxon>
        <taxon>lamiids</taxon>
        <taxon>Solanales</taxon>
        <taxon>Solanaceae</taxon>
        <taxon>Solanoideae</taxon>
        <taxon>Datureae</taxon>
        <taxon>Datura</taxon>
    </lineage>
</organism>
<protein>
    <recommendedName>
        <fullName evidence="2">Putative plant transposon protein domain-containing protein</fullName>
    </recommendedName>
</protein>
<dbReference type="Pfam" id="PF20167">
    <property type="entry name" value="Transposase_32"/>
    <property type="match status" value="1"/>
</dbReference>
<feature type="region of interest" description="Disordered" evidence="1">
    <location>
        <begin position="1"/>
        <end position="52"/>
    </location>
</feature>
<proteinExistence type="predicted"/>
<comment type="caution">
    <text evidence="3">The sequence shown here is derived from an EMBL/GenBank/DDBJ whole genome shotgun (WGS) entry which is preliminary data.</text>
</comment>
<sequence length="171" mass="19181">MNFDPPMNAGDNPQTSGQLQLANNELGTGGGHLRLKRRSAGTHGGRRFNAGDNKGRDYRHDLKLEARMWLDLVCARIIPSKNTTHVPIETAILVACIMDCRHINVEEIIAEQFKRKARQKATSMPYPVLISLLCLHANYPQFRPLDQIERVEGVNSLATKIDKDVPSSKRL</sequence>
<name>A0ABS8UQL0_DATST</name>
<evidence type="ECO:0000259" key="2">
    <source>
        <dbReference type="Pfam" id="PF20167"/>
    </source>
</evidence>
<dbReference type="Proteomes" id="UP000823775">
    <property type="component" value="Unassembled WGS sequence"/>
</dbReference>
<evidence type="ECO:0000313" key="3">
    <source>
        <dbReference type="EMBL" id="MCD9560618.1"/>
    </source>
</evidence>
<accession>A0ABS8UQL0</accession>
<feature type="domain" description="Putative plant transposon protein" evidence="2">
    <location>
        <begin position="59"/>
        <end position="138"/>
    </location>
</feature>